<evidence type="ECO:0000259" key="6">
    <source>
        <dbReference type="PROSITE" id="PS50102"/>
    </source>
</evidence>
<feature type="compositionally biased region" description="Basic and acidic residues" evidence="5">
    <location>
        <begin position="584"/>
        <end position="594"/>
    </location>
</feature>
<feature type="compositionally biased region" description="Basic residues" evidence="5">
    <location>
        <begin position="649"/>
        <end position="671"/>
    </location>
</feature>
<protein>
    <submittedName>
        <fullName evidence="8">Scaffold attachment factor B1</fullName>
    </submittedName>
</protein>
<dbReference type="GO" id="GO:0006357">
    <property type="term" value="P:regulation of transcription by RNA polymerase II"/>
    <property type="evidence" value="ECO:0007669"/>
    <property type="project" value="TreeGrafter"/>
</dbReference>
<comment type="caution">
    <text evidence="8">The sequence shown here is derived from an EMBL/GenBank/DDBJ whole genome shotgun (WGS) entry which is preliminary data.</text>
</comment>
<keyword evidence="2 4" id="KW-0694">RNA-binding</keyword>
<feature type="compositionally biased region" description="Acidic residues" evidence="5">
    <location>
        <begin position="293"/>
        <end position="308"/>
    </location>
</feature>
<evidence type="ECO:0000256" key="5">
    <source>
        <dbReference type="SAM" id="MobiDB-lite"/>
    </source>
</evidence>
<evidence type="ECO:0000256" key="2">
    <source>
        <dbReference type="ARBA" id="ARBA00022884"/>
    </source>
</evidence>
<dbReference type="GO" id="GO:0003723">
    <property type="term" value="F:RNA binding"/>
    <property type="evidence" value="ECO:0007669"/>
    <property type="project" value="UniProtKB-UniRule"/>
</dbReference>
<dbReference type="PANTHER" id="PTHR15683">
    <property type="entry name" value="SCAFFOLD ATTACHMENT FACTOR B-RELATED"/>
    <property type="match status" value="1"/>
</dbReference>
<evidence type="ECO:0000313" key="8">
    <source>
        <dbReference type="EMBL" id="OXA45762.1"/>
    </source>
</evidence>
<name>A0A226DJP9_FOLCA</name>
<dbReference type="Pfam" id="PF02037">
    <property type="entry name" value="SAP"/>
    <property type="match status" value="1"/>
</dbReference>
<accession>A0A226DJP9</accession>
<comment type="subcellular location">
    <subcellularLocation>
        <location evidence="1">Nucleus</location>
    </subcellularLocation>
</comment>
<feature type="region of interest" description="Disordered" evidence="5">
    <location>
        <begin position="648"/>
        <end position="716"/>
    </location>
</feature>
<gene>
    <name evidence="8" type="ORF">Fcan01_19631</name>
</gene>
<feature type="region of interest" description="Disordered" evidence="5">
    <location>
        <begin position="474"/>
        <end position="594"/>
    </location>
</feature>
<dbReference type="EMBL" id="LNIX01000017">
    <property type="protein sequence ID" value="OXA45762.1"/>
    <property type="molecule type" value="Genomic_DNA"/>
</dbReference>
<dbReference type="InterPro" id="IPR012677">
    <property type="entry name" value="Nucleotide-bd_a/b_plait_sf"/>
</dbReference>
<sequence>MGGGRKISDLRVVDLRSHLEKRGLDTKGNKAALVERLTQALAAEGINPEEYLMGDVETAGKDKPTQSSGGETTEADASEELPPESEEGPEALTVMEVVKITESEKQENEGQEETVDKPTTEQESVVQDLNKEEESVAQAQNKEESVVPSQNKEEESVIPSQNKEDESVVPSQNKEDESIVPLQKEEEENVVPSQNKEESVIPSQKEEQESIIQQQTEEHENSDHENKKDKSPDQEREIDNSNKKDEEQEKKDDSKALPEKKDPVETDKIESKNDTSTDAGVDDDNYALNLTIGDEEDKFIMDGEDGAESETNPDTTLDNSFHLKLAVVPLSSITCENADESKSASPGPINATQAEPSSEEKQHTEKSSEEGGGNKPPRKSKDEDRNTLLVTGLSSQTAATEIKAVFKKHGKIGGVKIMSNAKDPEGSRFALVSVMSSEDATICIKNLDGFALNGHIMHVEKARDEMLTADWVNSHSSKNKNKDGKKSGNGIPPGLTPPPTPKEDSANISIDPATEKSDSSKDIVEVKSVDQKPDVEMPATKSSPTGPAVSSSSDAATKAKVESKSKRRSSKDSGSGSHKHRLSRSPEERKGRSREVVFFKRREFHPSPFRGGMNSRLIRSRHPRYRYHDEDEEERREEYRRRLMERREMQHRRRHGSPHRHHRHSLVRRSRSPLQRIPFHRGGSSPEGRRSRQPELTFEEIYDTHQREKDREMERERREIERRRMEEAQKQHMLDEEFRLLAKERGRIEAEKAELKRQKERMIMEEREKQRIEQAEIEREKAILARKVKVKRLNLEEQYRNLEDSEESKKAGRHSFVDPRSDKDKMRPHPYRKEDPARFLDRTSGIRGAPIRSAPVREVRDHVSPSWEPNERRDTKTRGHVKGRDDTAIPSGSGGTRYSAPFDTSGAAPQRIVTTLPRTLDYLSRDPSWRPGGTSFTGDSSMSILRTENWLSNRESTWGASERIASRTGTEIPERWGGGTSNLGTSAGARLSIPVAPPPPIFSTTSDNLNLNFNTGMYNSNYNYKLPSSMSSHRR</sequence>
<dbReference type="InterPro" id="IPR000504">
    <property type="entry name" value="RRM_dom"/>
</dbReference>
<dbReference type="OMA" id="HEEMEGN"/>
<feature type="compositionally biased region" description="Basic and acidic residues" evidence="5">
    <location>
        <begin position="513"/>
        <end position="535"/>
    </location>
</feature>
<feature type="region of interest" description="Disordered" evidence="5">
    <location>
        <begin position="801"/>
        <end position="905"/>
    </location>
</feature>
<dbReference type="PANTHER" id="PTHR15683:SF8">
    <property type="entry name" value="SCAFFOLD ATTACHMENT FACTOR B, ISOFORM B"/>
    <property type="match status" value="1"/>
</dbReference>
<feature type="compositionally biased region" description="Basic and acidic residues" evidence="5">
    <location>
        <begin position="702"/>
        <end position="716"/>
    </location>
</feature>
<evidence type="ECO:0000256" key="4">
    <source>
        <dbReference type="PROSITE-ProRule" id="PRU00176"/>
    </source>
</evidence>
<dbReference type="PROSITE" id="PS50102">
    <property type="entry name" value="RRM"/>
    <property type="match status" value="1"/>
</dbReference>
<feature type="compositionally biased region" description="Basic and acidic residues" evidence="5">
    <location>
        <begin position="99"/>
        <end position="120"/>
    </location>
</feature>
<dbReference type="Gene3D" id="3.30.70.330">
    <property type="match status" value="1"/>
</dbReference>
<feature type="domain" description="RRM" evidence="6">
    <location>
        <begin position="386"/>
        <end position="464"/>
    </location>
</feature>
<feature type="region of interest" description="Disordered" evidence="5">
    <location>
        <begin position="338"/>
        <end position="386"/>
    </location>
</feature>
<dbReference type="InterPro" id="IPR003034">
    <property type="entry name" value="SAP_dom"/>
</dbReference>
<dbReference type="InterPro" id="IPR051738">
    <property type="entry name" value="SAF_Modulators"/>
</dbReference>
<dbReference type="Pfam" id="PF00076">
    <property type="entry name" value="RRM_1"/>
    <property type="match status" value="1"/>
</dbReference>
<evidence type="ECO:0000313" key="9">
    <source>
        <dbReference type="Proteomes" id="UP000198287"/>
    </source>
</evidence>
<feature type="compositionally biased region" description="Acidic residues" evidence="5">
    <location>
        <begin position="73"/>
        <end position="89"/>
    </location>
</feature>
<dbReference type="Gene3D" id="1.10.720.30">
    <property type="entry name" value="SAP domain"/>
    <property type="match status" value="1"/>
</dbReference>
<dbReference type="Proteomes" id="UP000198287">
    <property type="component" value="Unassembled WGS sequence"/>
</dbReference>
<dbReference type="AlphaFoldDB" id="A0A226DJP9"/>
<feature type="compositionally biased region" description="Basic and acidic residues" evidence="5">
    <location>
        <begin position="195"/>
        <end position="208"/>
    </location>
</feature>
<keyword evidence="3" id="KW-0539">Nucleus</keyword>
<reference evidence="8 9" key="1">
    <citation type="submission" date="2015-12" db="EMBL/GenBank/DDBJ databases">
        <title>The genome of Folsomia candida.</title>
        <authorList>
            <person name="Faddeeva A."/>
            <person name="Derks M.F."/>
            <person name="Anvar Y."/>
            <person name="Smit S."/>
            <person name="Van Straalen N."/>
            <person name="Roelofs D."/>
        </authorList>
    </citation>
    <scope>NUCLEOTIDE SEQUENCE [LARGE SCALE GENOMIC DNA]</scope>
    <source>
        <strain evidence="8 9">VU population</strain>
        <tissue evidence="8">Whole body</tissue>
    </source>
</reference>
<dbReference type="GO" id="GO:0050684">
    <property type="term" value="P:regulation of mRNA processing"/>
    <property type="evidence" value="ECO:0007669"/>
    <property type="project" value="TreeGrafter"/>
</dbReference>
<feature type="region of interest" description="Disordered" evidence="5">
    <location>
        <begin position="43"/>
        <end position="318"/>
    </location>
</feature>
<dbReference type="InterPro" id="IPR036361">
    <property type="entry name" value="SAP_dom_sf"/>
</dbReference>
<dbReference type="PROSITE" id="PS50800">
    <property type="entry name" value="SAP"/>
    <property type="match status" value="1"/>
</dbReference>
<feature type="compositionally biased region" description="Basic and acidic residues" evidence="5">
    <location>
        <begin position="855"/>
        <end position="887"/>
    </location>
</feature>
<evidence type="ECO:0000259" key="7">
    <source>
        <dbReference type="PROSITE" id="PS50800"/>
    </source>
</evidence>
<keyword evidence="9" id="KW-1185">Reference proteome</keyword>
<dbReference type="SUPFAM" id="SSF54928">
    <property type="entry name" value="RNA-binding domain, RBD"/>
    <property type="match status" value="1"/>
</dbReference>
<organism evidence="8 9">
    <name type="scientific">Folsomia candida</name>
    <name type="common">Springtail</name>
    <dbReference type="NCBI Taxonomy" id="158441"/>
    <lineage>
        <taxon>Eukaryota</taxon>
        <taxon>Metazoa</taxon>
        <taxon>Ecdysozoa</taxon>
        <taxon>Arthropoda</taxon>
        <taxon>Hexapoda</taxon>
        <taxon>Collembola</taxon>
        <taxon>Entomobryomorpha</taxon>
        <taxon>Isotomoidea</taxon>
        <taxon>Isotomidae</taxon>
        <taxon>Proisotominae</taxon>
        <taxon>Folsomia</taxon>
    </lineage>
</organism>
<dbReference type="SMART" id="SM00513">
    <property type="entry name" value="SAP"/>
    <property type="match status" value="1"/>
</dbReference>
<dbReference type="GO" id="GO:0043565">
    <property type="term" value="F:sequence-specific DNA binding"/>
    <property type="evidence" value="ECO:0007669"/>
    <property type="project" value="TreeGrafter"/>
</dbReference>
<dbReference type="SUPFAM" id="SSF68906">
    <property type="entry name" value="SAP domain"/>
    <property type="match status" value="1"/>
</dbReference>
<feature type="compositionally biased region" description="Basic and acidic residues" evidence="5">
    <location>
        <begin position="216"/>
        <end position="275"/>
    </location>
</feature>
<feature type="compositionally biased region" description="Low complexity" evidence="5">
    <location>
        <begin position="542"/>
        <end position="553"/>
    </location>
</feature>
<dbReference type="GO" id="GO:0005634">
    <property type="term" value="C:nucleus"/>
    <property type="evidence" value="ECO:0007669"/>
    <property type="project" value="UniProtKB-SubCell"/>
</dbReference>
<feature type="compositionally biased region" description="Basic and acidic residues" evidence="5">
    <location>
        <begin position="358"/>
        <end position="369"/>
    </location>
</feature>
<feature type="compositionally biased region" description="Basic and acidic residues" evidence="5">
    <location>
        <begin position="141"/>
        <end position="155"/>
    </location>
</feature>
<dbReference type="OrthoDB" id="79455at2759"/>
<feature type="compositionally biased region" description="Polar residues" evidence="5">
    <location>
        <begin position="309"/>
        <end position="318"/>
    </location>
</feature>
<dbReference type="STRING" id="158441.A0A226DJP9"/>
<feature type="compositionally biased region" description="Basic and acidic residues" evidence="5">
    <location>
        <begin position="801"/>
        <end position="841"/>
    </location>
</feature>
<proteinExistence type="predicted"/>
<evidence type="ECO:0000256" key="1">
    <source>
        <dbReference type="ARBA" id="ARBA00004123"/>
    </source>
</evidence>
<evidence type="ECO:0000256" key="3">
    <source>
        <dbReference type="ARBA" id="ARBA00023242"/>
    </source>
</evidence>
<feature type="domain" description="SAP" evidence="7">
    <location>
        <begin position="7"/>
        <end position="41"/>
    </location>
</feature>
<dbReference type="InterPro" id="IPR035979">
    <property type="entry name" value="RBD_domain_sf"/>
</dbReference>
<dbReference type="SMART" id="SM00360">
    <property type="entry name" value="RRM"/>
    <property type="match status" value="1"/>
</dbReference>